<feature type="compositionally biased region" description="Low complexity" evidence="1">
    <location>
        <begin position="761"/>
        <end position="777"/>
    </location>
</feature>
<dbReference type="EMBL" id="KB706676">
    <property type="protein sequence ID" value="EMR66299.1"/>
    <property type="molecule type" value="Genomic_DNA"/>
</dbReference>
<feature type="compositionally biased region" description="Low complexity" evidence="1">
    <location>
        <begin position="703"/>
        <end position="712"/>
    </location>
</feature>
<feature type="compositionally biased region" description="Low complexity" evidence="1">
    <location>
        <begin position="973"/>
        <end position="992"/>
    </location>
</feature>
<dbReference type="InterPro" id="IPR013783">
    <property type="entry name" value="Ig-like_fold"/>
</dbReference>
<keyword evidence="2" id="KW-1133">Transmembrane helix</keyword>
<evidence type="ECO:0000256" key="2">
    <source>
        <dbReference type="SAM" id="Phobius"/>
    </source>
</evidence>
<protein>
    <submittedName>
        <fullName evidence="5">Putative transmembrane glyco protein</fullName>
    </submittedName>
</protein>
<feature type="compositionally biased region" description="Polar residues" evidence="1">
    <location>
        <begin position="1103"/>
        <end position="1119"/>
    </location>
</feature>
<evidence type="ECO:0000313" key="6">
    <source>
        <dbReference type="Proteomes" id="UP000012174"/>
    </source>
</evidence>
<feature type="transmembrane region" description="Helical" evidence="2">
    <location>
        <begin position="462"/>
        <end position="483"/>
    </location>
</feature>
<feature type="region of interest" description="Disordered" evidence="1">
    <location>
        <begin position="813"/>
        <end position="884"/>
    </location>
</feature>
<dbReference type="Gene3D" id="2.60.40.10">
    <property type="entry name" value="Immunoglobulins"/>
    <property type="match status" value="4"/>
</dbReference>
<keyword evidence="6" id="KW-1185">Reference proteome</keyword>
<dbReference type="Proteomes" id="UP000012174">
    <property type="component" value="Unassembled WGS sequence"/>
</dbReference>
<feature type="compositionally biased region" description="Acidic residues" evidence="1">
    <location>
        <begin position="1144"/>
        <end position="1155"/>
    </location>
</feature>
<dbReference type="Pfam" id="PF05345">
    <property type="entry name" value="He_PIG"/>
    <property type="match status" value="2"/>
</dbReference>
<dbReference type="KEGG" id="ela:UCREL1_6693"/>
<feature type="region of interest" description="Disordered" evidence="1">
    <location>
        <begin position="918"/>
        <end position="1186"/>
    </location>
</feature>
<dbReference type="InterPro" id="IPR006644">
    <property type="entry name" value="Cadg"/>
</dbReference>
<dbReference type="OrthoDB" id="41532at2759"/>
<gene>
    <name evidence="5" type="ORF">UCREL1_6693</name>
</gene>
<feature type="compositionally biased region" description="Low complexity" evidence="1">
    <location>
        <begin position="937"/>
        <end position="965"/>
    </location>
</feature>
<accession>M7SIY2</accession>
<sequence length="1186" mass="125894">MVAAGRVLLWPGLLAVIIVSVSAVPVNYFPINSQLPPVARISEPFSFTFSSLTFFSELPMTYSLGGNAPAWLSIDSDARLLFGTPQDADVTDPGDVVGVAVELLARDATGLAAANATLVVSRNPAPEVEIPLSEQIEAIGAYSAPSSLLLYPSRPFSFSFAEQTFRTTEDRDAATEALLNYYAVSGDSAPLPSWVSFDAESLTFAGTTPPFESLVQPPQTFGFQLVASDVLGFASASIPFSIVVGNHELTADEAEVQLNASHGKPFQYGGLAQILNIDGRPLRVEEVTSITAIDLPEWLKFDTETWGLSGTPDAAAESSNVTIAVVDTYSDSLNVTIMIEMEMELFVSDIPDMNITAGSDLSFDLKRYLFDPQKVDISIESQPSSPWIHLDSGSKKLSGTAPEPRAETYAAGITVTFKATLKRGGGTETRTMVLHVVDPSATDPTFVPTTPKETEDPSRRNLLWLLLPFLLLLCIGVILFVLCMRRRRRRINKIDIMEVSAPIPGTFVNHGGSGSGGSSLQDMRKMLDIGPPGTDTIRVVGTDSEAPNGVATSSNLRETRVVSGSSVRSGLQPHALPLYSDRRKSRSDGAIAALRDSWFERPPRIVGGGQEVMDERSLLSDTSLGEGELQVAGEARLSGLARTANDGPYGKNRLMLDVPLISEPFSIQPTPEMAYQPPNKAGRYDLSSSGGGSGGSSEGGEDSAGFSSFSSEPTPIVGYTTRTNTNHHRPRSGVGLGVGSRLSRVLKRVSGGGQDSHRQNRSSNLSSSSTTQTTRTSILTTALAEQRQATTAGPSAVAKPTIVHISNRPGEARYFSRGARSGGDSSPVFFSGGSGGSRRNLTITGSETSSRDDSSSQDEGGKTPTHPSPPPRIFVAAPRDSDSSWDRLARNSLGIAHKDLVVGPLAHHHVHKHYDGFTREPFSAPPEKPNWDASDQWASPASSGSGSDDIGGRSSWIQPLRIPAQIPAPPLQQQPQPLTTGATATNTTTARLRTPEAKGKGKATTTTTSSTVPSTEFQTPATSRPAAGGGALHRRQAPISQTTPSPPPRVLLPSPPPLNESSRSRNAAAATFRSQQQQQQLPETPTPAGRGGRIPLADRLNEATPNGSVRSAGSLTATGTVVRKRGDGYEYGYGDGSGEREGENGDDNDDDDDMWEDIRPPESTFGADWGDGGEGGSEGGSFAVYI</sequence>
<feature type="compositionally biased region" description="Gly residues" evidence="1">
    <location>
        <begin position="1169"/>
        <end position="1179"/>
    </location>
</feature>
<keyword evidence="2" id="KW-0472">Membrane</keyword>
<feature type="compositionally biased region" description="Low complexity" evidence="1">
    <location>
        <begin position="1059"/>
        <end position="1080"/>
    </location>
</feature>
<feature type="compositionally biased region" description="Low complexity" evidence="1">
    <location>
        <begin position="822"/>
        <end position="831"/>
    </location>
</feature>
<reference evidence="6" key="1">
    <citation type="journal article" date="2013" name="Genome Announc.">
        <title>Draft genome sequence of the grapevine dieback fungus Eutypa lata UCR-EL1.</title>
        <authorList>
            <person name="Blanco-Ulate B."/>
            <person name="Rolshausen P.E."/>
            <person name="Cantu D."/>
        </authorList>
    </citation>
    <scope>NUCLEOTIDE SEQUENCE [LARGE SCALE GENOMIC DNA]</scope>
    <source>
        <strain evidence="6">UCR-EL1</strain>
    </source>
</reference>
<feature type="compositionally biased region" description="Gly residues" evidence="1">
    <location>
        <begin position="689"/>
        <end position="698"/>
    </location>
</feature>
<keyword evidence="3" id="KW-0732">Signal</keyword>
<feature type="region of interest" description="Disordered" evidence="1">
    <location>
        <begin position="785"/>
        <end position="804"/>
    </location>
</feature>
<evidence type="ECO:0000313" key="5">
    <source>
        <dbReference type="EMBL" id="EMR66299.1"/>
    </source>
</evidence>
<organism evidence="5 6">
    <name type="scientific">Eutypa lata (strain UCR-EL1)</name>
    <name type="common">Grapevine dieback disease fungus</name>
    <name type="synonym">Eutypa armeniacae</name>
    <dbReference type="NCBI Taxonomy" id="1287681"/>
    <lineage>
        <taxon>Eukaryota</taxon>
        <taxon>Fungi</taxon>
        <taxon>Dikarya</taxon>
        <taxon>Ascomycota</taxon>
        <taxon>Pezizomycotina</taxon>
        <taxon>Sordariomycetes</taxon>
        <taxon>Xylariomycetidae</taxon>
        <taxon>Xylariales</taxon>
        <taxon>Diatrypaceae</taxon>
        <taxon>Eutypa</taxon>
    </lineage>
</organism>
<name>M7SIY2_EUTLA</name>
<proteinExistence type="predicted"/>
<dbReference type="eggNOG" id="ENOG502QURR">
    <property type="taxonomic scope" value="Eukaryota"/>
</dbReference>
<evidence type="ECO:0000256" key="1">
    <source>
        <dbReference type="SAM" id="MobiDB-lite"/>
    </source>
</evidence>
<feature type="compositionally biased region" description="Pro residues" evidence="1">
    <location>
        <begin position="1044"/>
        <end position="1058"/>
    </location>
</feature>
<keyword evidence="2 5" id="KW-0812">Transmembrane</keyword>
<dbReference type="STRING" id="1287681.M7SIY2"/>
<dbReference type="InterPro" id="IPR015919">
    <property type="entry name" value="Cadherin-like_sf"/>
</dbReference>
<feature type="compositionally biased region" description="Low complexity" evidence="1">
    <location>
        <begin position="1002"/>
        <end position="1016"/>
    </location>
</feature>
<feature type="region of interest" description="Disordered" evidence="1">
    <location>
        <begin position="669"/>
        <end position="777"/>
    </location>
</feature>
<evidence type="ECO:0000256" key="3">
    <source>
        <dbReference type="SAM" id="SignalP"/>
    </source>
</evidence>
<feature type="domain" description="Dystroglycan-type cadherin-like" evidence="4">
    <location>
        <begin position="26"/>
        <end position="126"/>
    </location>
</feature>
<dbReference type="SUPFAM" id="SSF49313">
    <property type="entry name" value="Cadherin-like"/>
    <property type="match status" value="4"/>
</dbReference>
<feature type="signal peptide" evidence="3">
    <location>
        <begin position="1"/>
        <end position="23"/>
    </location>
</feature>
<dbReference type="AlphaFoldDB" id="M7SIY2"/>
<evidence type="ECO:0000259" key="4">
    <source>
        <dbReference type="SMART" id="SM00736"/>
    </source>
</evidence>
<dbReference type="SMART" id="SM00736">
    <property type="entry name" value="CADG"/>
    <property type="match status" value="2"/>
</dbReference>
<feature type="domain" description="Dystroglycan-type cadherin-like" evidence="4">
    <location>
        <begin position="139"/>
        <end position="251"/>
    </location>
</feature>
<dbReference type="GO" id="GO:0005509">
    <property type="term" value="F:calcium ion binding"/>
    <property type="evidence" value="ECO:0007669"/>
    <property type="project" value="InterPro"/>
</dbReference>
<dbReference type="GO" id="GO:0016020">
    <property type="term" value="C:membrane"/>
    <property type="evidence" value="ECO:0007669"/>
    <property type="project" value="InterPro"/>
</dbReference>
<dbReference type="OMA" id="TIMIEME"/>
<dbReference type="HOGENOM" id="CLU_272372_0_0_1"/>
<feature type="chain" id="PRO_5004084937" evidence="3">
    <location>
        <begin position="24"/>
        <end position="1186"/>
    </location>
</feature>